<evidence type="ECO:0000256" key="1">
    <source>
        <dbReference type="SAM" id="MobiDB-lite"/>
    </source>
</evidence>
<dbReference type="AlphaFoldDB" id="A0AAW2FEL7"/>
<feature type="region of interest" description="Disordered" evidence="1">
    <location>
        <begin position="7"/>
        <end position="36"/>
    </location>
</feature>
<comment type="caution">
    <text evidence="2">The sequence shown here is derived from an EMBL/GenBank/DDBJ whole genome shotgun (WGS) entry which is preliminary data.</text>
</comment>
<name>A0AAW2FEL7_9HYME</name>
<reference evidence="2 3" key="1">
    <citation type="submission" date="2023-03" db="EMBL/GenBank/DDBJ databases">
        <title>High recombination rates correlate with genetic variation in Cardiocondyla obscurior ants.</title>
        <authorList>
            <person name="Errbii M."/>
        </authorList>
    </citation>
    <scope>NUCLEOTIDE SEQUENCE [LARGE SCALE GENOMIC DNA]</scope>
    <source>
        <strain evidence="2">Alpha-2009</strain>
        <tissue evidence="2">Whole body</tissue>
    </source>
</reference>
<gene>
    <name evidence="2" type="ORF">PUN28_012026</name>
</gene>
<protein>
    <submittedName>
        <fullName evidence="2">Uncharacterized protein</fullName>
    </submittedName>
</protein>
<dbReference type="EMBL" id="JADYXP020000012">
    <property type="protein sequence ID" value="KAL0112392.1"/>
    <property type="molecule type" value="Genomic_DNA"/>
</dbReference>
<proteinExistence type="predicted"/>
<accession>A0AAW2FEL7</accession>
<keyword evidence="3" id="KW-1185">Reference proteome</keyword>
<organism evidence="2 3">
    <name type="scientific">Cardiocondyla obscurior</name>
    <dbReference type="NCBI Taxonomy" id="286306"/>
    <lineage>
        <taxon>Eukaryota</taxon>
        <taxon>Metazoa</taxon>
        <taxon>Ecdysozoa</taxon>
        <taxon>Arthropoda</taxon>
        <taxon>Hexapoda</taxon>
        <taxon>Insecta</taxon>
        <taxon>Pterygota</taxon>
        <taxon>Neoptera</taxon>
        <taxon>Endopterygota</taxon>
        <taxon>Hymenoptera</taxon>
        <taxon>Apocrita</taxon>
        <taxon>Aculeata</taxon>
        <taxon>Formicoidea</taxon>
        <taxon>Formicidae</taxon>
        <taxon>Myrmicinae</taxon>
        <taxon>Cardiocondyla</taxon>
    </lineage>
</organism>
<sequence length="116" mass="13346">MVCDRIFSRSAAGEKGRGRSSRRPPSPSYRGKNNRVRCPLPSSSLYHTPVNCLVRGARKYRPRGPTHLRLLCFIILIRTLGEKKEMAVKRCTARVRRPSKITNRTPGKAWRERRVC</sequence>
<evidence type="ECO:0000313" key="2">
    <source>
        <dbReference type="EMBL" id="KAL0112392.1"/>
    </source>
</evidence>
<evidence type="ECO:0000313" key="3">
    <source>
        <dbReference type="Proteomes" id="UP001430953"/>
    </source>
</evidence>
<dbReference type="Proteomes" id="UP001430953">
    <property type="component" value="Unassembled WGS sequence"/>
</dbReference>